<evidence type="ECO:0000256" key="4">
    <source>
        <dbReference type="ARBA" id="ARBA00023159"/>
    </source>
</evidence>
<name>A0A975DCP9_9GAMM</name>
<dbReference type="InterPro" id="IPR036390">
    <property type="entry name" value="WH_DNA-bd_sf"/>
</dbReference>
<keyword evidence="2" id="KW-0805">Transcription regulation</keyword>
<dbReference type="SUPFAM" id="SSF53850">
    <property type="entry name" value="Periplasmic binding protein-like II"/>
    <property type="match status" value="1"/>
</dbReference>
<dbReference type="RefSeq" id="WP_208832740.1">
    <property type="nucleotide sequence ID" value="NZ_CP072110.1"/>
</dbReference>
<dbReference type="InterPro" id="IPR000847">
    <property type="entry name" value="LysR_HTH_N"/>
</dbReference>
<comment type="similarity">
    <text evidence="1">Belongs to the LysR transcriptional regulatory family.</text>
</comment>
<dbReference type="Proteomes" id="UP000682739">
    <property type="component" value="Chromosome"/>
</dbReference>
<dbReference type="NCBIfam" id="NF008284">
    <property type="entry name" value="PRK11062.1"/>
    <property type="match status" value="1"/>
</dbReference>
<dbReference type="GO" id="GO:0003677">
    <property type="term" value="F:DNA binding"/>
    <property type="evidence" value="ECO:0007669"/>
    <property type="project" value="UniProtKB-KW"/>
</dbReference>
<dbReference type="PANTHER" id="PTHR30293">
    <property type="entry name" value="TRANSCRIPTIONAL REGULATORY PROTEIN NAC-RELATED"/>
    <property type="match status" value="1"/>
</dbReference>
<organism evidence="7 8">
    <name type="scientific">Psychrosphaera ytuae</name>
    <dbReference type="NCBI Taxonomy" id="2820710"/>
    <lineage>
        <taxon>Bacteria</taxon>
        <taxon>Pseudomonadati</taxon>
        <taxon>Pseudomonadota</taxon>
        <taxon>Gammaproteobacteria</taxon>
        <taxon>Alteromonadales</taxon>
        <taxon>Pseudoalteromonadaceae</taxon>
        <taxon>Psychrosphaera</taxon>
    </lineage>
</organism>
<dbReference type="SUPFAM" id="SSF46785">
    <property type="entry name" value="Winged helix' DNA-binding domain"/>
    <property type="match status" value="1"/>
</dbReference>
<evidence type="ECO:0000313" key="8">
    <source>
        <dbReference type="Proteomes" id="UP000682739"/>
    </source>
</evidence>
<dbReference type="Pfam" id="PF03466">
    <property type="entry name" value="LysR_substrate"/>
    <property type="match status" value="1"/>
</dbReference>
<sequence>MRQLNYNHLYYFYVVAREGTITEACKHLHLTPQTISGQITTLEEQLGLALFERKGKRLILSDNGKKVFSYAEDIFKLGNELIQSIEPNTIHKRMTFDVGITDVIPKVFSYEFLKPVMAFELDMKLNCHEGRLEQLLADMAMNKLDLIIADQPIPNNVNIKAYSHKIASCGMSFYIARSEIDKVQRPFPECLNDLMLLLPGDQSRLKHSLLSWLESNKLNANINAEFDDSALCKLFGQAGYGVFTTPSNIERHVLENYDVVLIGQTDEIQEYFYMISTERKIKHPAVVSILERNDMLGGASLTI</sequence>
<dbReference type="PRINTS" id="PR00039">
    <property type="entry name" value="HTHLYSR"/>
</dbReference>
<evidence type="ECO:0000256" key="2">
    <source>
        <dbReference type="ARBA" id="ARBA00023015"/>
    </source>
</evidence>
<evidence type="ECO:0000259" key="6">
    <source>
        <dbReference type="PROSITE" id="PS50931"/>
    </source>
</evidence>
<dbReference type="Gene3D" id="1.10.10.10">
    <property type="entry name" value="Winged helix-like DNA-binding domain superfamily/Winged helix DNA-binding domain"/>
    <property type="match status" value="1"/>
</dbReference>
<dbReference type="PANTHER" id="PTHR30293:SF2">
    <property type="entry name" value="TRANSCRIPTIONAL ACTIVATOR PROTEIN NHAR"/>
    <property type="match status" value="1"/>
</dbReference>
<evidence type="ECO:0000256" key="5">
    <source>
        <dbReference type="ARBA" id="ARBA00023163"/>
    </source>
</evidence>
<keyword evidence="8" id="KW-1185">Reference proteome</keyword>
<reference evidence="7" key="1">
    <citation type="submission" date="2021-03" db="EMBL/GenBank/DDBJ databases">
        <title>Description of Psychrosphaera ytuae sp. nov. isolated from deep sea sediment of South China Sea.</title>
        <authorList>
            <person name="Zhang J."/>
            <person name="Xu X.-D."/>
        </authorList>
    </citation>
    <scope>NUCLEOTIDE SEQUENCE</scope>
    <source>
        <strain evidence="7">MTZ26</strain>
    </source>
</reference>
<dbReference type="InterPro" id="IPR036388">
    <property type="entry name" value="WH-like_DNA-bd_sf"/>
</dbReference>
<gene>
    <name evidence="7" type="primary">nhaR</name>
    <name evidence="7" type="ORF">J1N51_04250</name>
</gene>
<dbReference type="EMBL" id="CP072110">
    <property type="protein sequence ID" value="QTH64686.1"/>
    <property type="molecule type" value="Genomic_DNA"/>
</dbReference>
<evidence type="ECO:0000313" key="7">
    <source>
        <dbReference type="EMBL" id="QTH64686.1"/>
    </source>
</evidence>
<accession>A0A975DCP9</accession>
<dbReference type="KEGG" id="psym:J1N51_04250"/>
<protein>
    <submittedName>
        <fullName evidence="7">Transcriptional activator NhaR</fullName>
    </submittedName>
</protein>
<keyword evidence="3" id="KW-0238">DNA-binding</keyword>
<dbReference type="GO" id="GO:0003700">
    <property type="term" value="F:DNA-binding transcription factor activity"/>
    <property type="evidence" value="ECO:0007669"/>
    <property type="project" value="InterPro"/>
</dbReference>
<feature type="domain" description="HTH lysR-type" evidence="6">
    <location>
        <begin position="4"/>
        <end position="61"/>
    </location>
</feature>
<evidence type="ECO:0000256" key="1">
    <source>
        <dbReference type="ARBA" id="ARBA00009437"/>
    </source>
</evidence>
<keyword evidence="5" id="KW-0804">Transcription</keyword>
<dbReference type="PROSITE" id="PS50931">
    <property type="entry name" value="HTH_LYSR"/>
    <property type="match status" value="1"/>
</dbReference>
<keyword evidence="4" id="KW-0010">Activator</keyword>
<dbReference type="InterPro" id="IPR005119">
    <property type="entry name" value="LysR_subst-bd"/>
</dbReference>
<evidence type="ECO:0000256" key="3">
    <source>
        <dbReference type="ARBA" id="ARBA00023125"/>
    </source>
</evidence>
<dbReference type="GO" id="GO:2000142">
    <property type="term" value="P:regulation of DNA-templated transcription initiation"/>
    <property type="evidence" value="ECO:0007669"/>
    <property type="project" value="TreeGrafter"/>
</dbReference>
<dbReference type="AlphaFoldDB" id="A0A975DCP9"/>
<proteinExistence type="inferred from homology"/>
<dbReference type="Pfam" id="PF00126">
    <property type="entry name" value="HTH_1"/>
    <property type="match status" value="1"/>
</dbReference>